<feature type="compositionally biased region" description="Pro residues" evidence="1">
    <location>
        <begin position="39"/>
        <end position="51"/>
    </location>
</feature>
<gene>
    <name evidence="2" type="ORF">HJG63_011882</name>
</gene>
<dbReference type="AlphaFoldDB" id="A0A7J8FIP1"/>
<accession>A0A7J8FIP1</accession>
<dbReference type="EMBL" id="JACASE010000007">
    <property type="protein sequence ID" value="KAF6447421.1"/>
    <property type="molecule type" value="Genomic_DNA"/>
</dbReference>
<reference evidence="2 3" key="1">
    <citation type="journal article" date="2020" name="Nature">
        <title>Six reference-quality genomes reveal evolution of bat adaptations.</title>
        <authorList>
            <person name="Jebb D."/>
            <person name="Huang Z."/>
            <person name="Pippel M."/>
            <person name="Hughes G.M."/>
            <person name="Lavrichenko K."/>
            <person name="Devanna P."/>
            <person name="Winkler S."/>
            <person name="Jermiin L.S."/>
            <person name="Skirmuntt E.C."/>
            <person name="Katzourakis A."/>
            <person name="Burkitt-Gray L."/>
            <person name="Ray D.A."/>
            <person name="Sullivan K.A.M."/>
            <person name="Roscito J.G."/>
            <person name="Kirilenko B.M."/>
            <person name="Davalos L.M."/>
            <person name="Corthals A.P."/>
            <person name="Power M.L."/>
            <person name="Jones G."/>
            <person name="Ransome R.D."/>
            <person name="Dechmann D.K.N."/>
            <person name="Locatelli A.G."/>
            <person name="Puechmaille S.J."/>
            <person name="Fedrigo O."/>
            <person name="Jarvis E.D."/>
            <person name="Hiller M."/>
            <person name="Vernes S.C."/>
            <person name="Myers E.W."/>
            <person name="Teeling E.C."/>
        </authorList>
    </citation>
    <scope>NUCLEOTIDE SEQUENCE [LARGE SCALE GENOMIC DNA]</scope>
    <source>
        <strain evidence="2">MRouAeg1</strain>
        <tissue evidence="2">Muscle</tissue>
    </source>
</reference>
<keyword evidence="3" id="KW-1185">Reference proteome</keyword>
<sequence length="134" mass="15033">MDFRGLKALGEKRRSQERRFQVWLLFGVLTSCTGMPRPQGEPPPHPPPGHTRPPSGAPEGDPTHENEQKPTTCWLQNTCLKNKAAERSRVKKEKVSHANTTQKKEGFTTQLENEATLTLKGGKKSPEIRRPILS</sequence>
<evidence type="ECO:0000256" key="1">
    <source>
        <dbReference type="SAM" id="MobiDB-lite"/>
    </source>
</evidence>
<feature type="region of interest" description="Disordered" evidence="1">
    <location>
        <begin position="32"/>
        <end position="72"/>
    </location>
</feature>
<proteinExistence type="predicted"/>
<comment type="caution">
    <text evidence="2">The sequence shown here is derived from an EMBL/GenBank/DDBJ whole genome shotgun (WGS) entry which is preliminary data.</text>
</comment>
<dbReference type="PROSITE" id="PS51257">
    <property type="entry name" value="PROKAR_LIPOPROTEIN"/>
    <property type="match status" value="1"/>
</dbReference>
<organism evidence="2 3">
    <name type="scientific">Rousettus aegyptiacus</name>
    <name type="common">Egyptian fruit bat</name>
    <name type="synonym">Pteropus aegyptiacus</name>
    <dbReference type="NCBI Taxonomy" id="9407"/>
    <lineage>
        <taxon>Eukaryota</taxon>
        <taxon>Metazoa</taxon>
        <taxon>Chordata</taxon>
        <taxon>Craniata</taxon>
        <taxon>Vertebrata</taxon>
        <taxon>Euteleostomi</taxon>
        <taxon>Mammalia</taxon>
        <taxon>Eutheria</taxon>
        <taxon>Laurasiatheria</taxon>
        <taxon>Chiroptera</taxon>
        <taxon>Yinpterochiroptera</taxon>
        <taxon>Pteropodoidea</taxon>
        <taxon>Pteropodidae</taxon>
        <taxon>Rousettinae</taxon>
        <taxon>Rousettus</taxon>
    </lineage>
</organism>
<evidence type="ECO:0000313" key="3">
    <source>
        <dbReference type="Proteomes" id="UP000593571"/>
    </source>
</evidence>
<protein>
    <submittedName>
        <fullName evidence="2">Uncharacterized protein</fullName>
    </submittedName>
</protein>
<evidence type="ECO:0000313" key="2">
    <source>
        <dbReference type="EMBL" id="KAF6447421.1"/>
    </source>
</evidence>
<name>A0A7J8FIP1_ROUAE</name>
<dbReference type="Proteomes" id="UP000593571">
    <property type="component" value="Unassembled WGS sequence"/>
</dbReference>